<evidence type="ECO:0000256" key="1">
    <source>
        <dbReference type="SAM" id="Coils"/>
    </source>
</evidence>
<sequence>MNIMNPIGAQRYGNPDNNRIKSTAKMVKNMKLSLEQLQALNAINMLNEDQKAELKRLEAENQDAPVEYDEFNFETQTEAKELFDKKVAFTQKILPEFENETDRDDLVLTAMATCSGADTKNDMLLVVPDQLKKQFARAIGSQSFGFVYSQEKLMSGIVKNKLMADPKHKPAIALYEKDLPNPFRPHTKDELEFLGHQILITSNADIGLSKLNPSFIGMKEYNFKEGDYAHLPSLDDDSDIKLGREKSNLRWDQKAWFKENRELINERTLLIAEVKCPENVKLELFIPFCLKAAYASFISKSLFKSVLEDSLKLAAETLKDNESLFLEAAEDALLKFESLYKGESNISTKMLAHLINDAHVSGLKTLGHIKVASYLDDINIQTEKLPCFHVGSSAVRITELKTKMAELKAA</sequence>
<evidence type="ECO:0000313" key="3">
    <source>
        <dbReference type="Proteomes" id="UP001244586"/>
    </source>
</evidence>
<keyword evidence="2" id="KW-0614">Plasmid</keyword>
<reference evidence="2 3" key="1">
    <citation type="submission" date="2023-04" db="EMBL/GenBank/DDBJ databases">
        <title>Acinetobacter johnsonii isolate AYTCM encoding NDM-1, OXA-58 and PER-1.</title>
        <authorList>
            <person name="Tian C."/>
            <person name="Wang S."/>
            <person name="Fan X."/>
            <person name="Xia D."/>
        </authorList>
    </citation>
    <scope>NUCLEOTIDE SEQUENCE [LARGE SCALE GENOMIC DNA]</scope>
    <source>
        <strain evidence="2 3">AYTCM</strain>
        <plasmid evidence="2 3">pAYTCM-2</plasmid>
    </source>
</reference>
<protein>
    <submittedName>
        <fullName evidence="2">Uncharacterized protein</fullName>
    </submittedName>
</protein>
<name>A0AAJ6IFR7_ACIJO</name>
<proteinExistence type="predicted"/>
<gene>
    <name evidence="2" type="ORF">QBJ73_19055</name>
</gene>
<keyword evidence="1" id="KW-0175">Coiled coil</keyword>
<evidence type="ECO:0000313" key="2">
    <source>
        <dbReference type="EMBL" id="WMG20083.1"/>
    </source>
</evidence>
<keyword evidence="3" id="KW-1185">Reference proteome</keyword>
<geneLocation type="plasmid" evidence="2 3">
    <name>pAYTCM-2</name>
</geneLocation>
<accession>A0AAJ6IFR7</accession>
<organism evidence="2 3">
    <name type="scientific">Acinetobacter johnsonii</name>
    <dbReference type="NCBI Taxonomy" id="40214"/>
    <lineage>
        <taxon>Bacteria</taxon>
        <taxon>Pseudomonadati</taxon>
        <taxon>Pseudomonadota</taxon>
        <taxon>Gammaproteobacteria</taxon>
        <taxon>Moraxellales</taxon>
        <taxon>Moraxellaceae</taxon>
        <taxon>Acinetobacter</taxon>
    </lineage>
</organism>
<dbReference type="AlphaFoldDB" id="A0AAJ6IFR7"/>
<dbReference type="EMBL" id="CP121778">
    <property type="protein sequence ID" value="WMG20083.1"/>
    <property type="molecule type" value="Genomic_DNA"/>
</dbReference>
<feature type="coiled-coil region" evidence="1">
    <location>
        <begin position="40"/>
        <end position="67"/>
    </location>
</feature>
<dbReference type="RefSeq" id="WP_308469699.1">
    <property type="nucleotide sequence ID" value="NZ_CP121778.1"/>
</dbReference>
<dbReference type="Proteomes" id="UP001244586">
    <property type="component" value="Plasmid pAYTCM-2"/>
</dbReference>